<evidence type="ECO:0008006" key="4">
    <source>
        <dbReference type="Google" id="ProtNLM"/>
    </source>
</evidence>
<feature type="transmembrane region" description="Helical" evidence="1">
    <location>
        <begin position="39"/>
        <end position="56"/>
    </location>
</feature>
<sequence>MRSYNDERVSEAGVMPALLLAWYAAWFAIMAWHPLDHKVWWTMNILPVLFVAVLIGTRRRMPLSNASYVMITAWLTLHTVAAHYTYPKVPLGFWLDQWFDFHRNHFDRIVHFSFGFFLTLPLAELFRRRCGVKGWLLPYLVVITILGFSAFWEMIEAWAGQIAHPDLERALVGHQGDIWDPQRDMAAAFYGSLLCVGLLALLRKLPEPDLEPEPMLESAEVGDAAFMTSRSGEWG</sequence>
<dbReference type="AlphaFoldDB" id="A0A0K2GCW4"/>
<name>A0A0K2GCW4_NITMO</name>
<evidence type="ECO:0000313" key="2">
    <source>
        <dbReference type="EMBL" id="ALA58422.1"/>
    </source>
</evidence>
<gene>
    <name evidence="2" type="ORF">NITMOv2_2005</name>
</gene>
<feature type="transmembrane region" description="Helical" evidence="1">
    <location>
        <begin position="68"/>
        <end position="86"/>
    </location>
</feature>
<dbReference type="PIRSF" id="PIRSF020606">
    <property type="entry name" value="UCP020606"/>
    <property type="match status" value="1"/>
</dbReference>
<feature type="transmembrane region" description="Helical" evidence="1">
    <location>
        <begin position="135"/>
        <end position="155"/>
    </location>
</feature>
<organism evidence="2 3">
    <name type="scientific">Nitrospira moscoviensis</name>
    <dbReference type="NCBI Taxonomy" id="42253"/>
    <lineage>
        <taxon>Bacteria</taxon>
        <taxon>Pseudomonadati</taxon>
        <taxon>Nitrospirota</taxon>
        <taxon>Nitrospiria</taxon>
        <taxon>Nitrospirales</taxon>
        <taxon>Nitrospiraceae</taxon>
        <taxon>Nitrospira</taxon>
    </lineage>
</organism>
<protein>
    <recommendedName>
        <fullName evidence="4">DUF2238 domain-containing protein</fullName>
    </recommendedName>
</protein>
<accession>A0A0K2GCW4</accession>
<dbReference type="InterPro" id="IPR058534">
    <property type="entry name" value="YjdF"/>
</dbReference>
<dbReference type="PATRIC" id="fig|42253.5.peg.1976"/>
<feature type="transmembrane region" description="Helical" evidence="1">
    <location>
        <begin position="12"/>
        <end position="33"/>
    </location>
</feature>
<keyword evidence="1" id="KW-1133">Transmembrane helix</keyword>
<dbReference type="Pfam" id="PF09997">
    <property type="entry name" value="DUF2238"/>
    <property type="match status" value="1"/>
</dbReference>
<evidence type="ECO:0000313" key="3">
    <source>
        <dbReference type="Proteomes" id="UP000069205"/>
    </source>
</evidence>
<reference evidence="2 3" key="1">
    <citation type="journal article" date="2015" name="Proc. Natl. Acad. Sci. U.S.A.">
        <title>Expanded metabolic versatility of ubiquitous nitrite-oxidizing bacteria from the genus Nitrospira.</title>
        <authorList>
            <person name="Koch H."/>
            <person name="Lucker S."/>
            <person name="Albertsen M."/>
            <person name="Kitzinger K."/>
            <person name="Herbold C."/>
            <person name="Spieck E."/>
            <person name="Nielsen P.H."/>
            <person name="Wagner M."/>
            <person name="Daims H."/>
        </authorList>
    </citation>
    <scope>NUCLEOTIDE SEQUENCE [LARGE SCALE GENOMIC DNA]</scope>
    <source>
        <strain evidence="2 3">NSP M-1</strain>
    </source>
</reference>
<keyword evidence="3" id="KW-1185">Reference proteome</keyword>
<dbReference type="Proteomes" id="UP000069205">
    <property type="component" value="Chromosome"/>
</dbReference>
<feature type="transmembrane region" description="Helical" evidence="1">
    <location>
        <begin position="185"/>
        <end position="202"/>
    </location>
</feature>
<evidence type="ECO:0000256" key="1">
    <source>
        <dbReference type="SAM" id="Phobius"/>
    </source>
</evidence>
<dbReference type="RefSeq" id="WP_053379590.1">
    <property type="nucleotide sequence ID" value="NZ_CP011801.1"/>
</dbReference>
<dbReference type="EMBL" id="CP011801">
    <property type="protein sequence ID" value="ALA58422.1"/>
    <property type="molecule type" value="Genomic_DNA"/>
</dbReference>
<feature type="transmembrane region" description="Helical" evidence="1">
    <location>
        <begin position="106"/>
        <end position="123"/>
    </location>
</feature>
<dbReference type="InterPro" id="IPR014509">
    <property type="entry name" value="YjdF-like"/>
</dbReference>
<keyword evidence="1" id="KW-0472">Membrane</keyword>
<keyword evidence="1" id="KW-0812">Transmembrane</keyword>
<proteinExistence type="predicted"/>
<dbReference type="KEGG" id="nmv:NITMOv2_2005"/>